<evidence type="ECO:0000256" key="6">
    <source>
        <dbReference type="ARBA" id="ARBA00023136"/>
    </source>
</evidence>
<comment type="subcellular location">
    <subcellularLocation>
        <location evidence="1">Membrane</location>
        <topology evidence="1">Multi-pass membrane protein</topology>
    </subcellularLocation>
</comment>
<dbReference type="Pfam" id="PF13962">
    <property type="entry name" value="PGG"/>
    <property type="match status" value="1"/>
</dbReference>
<dbReference type="SMART" id="SM00248">
    <property type="entry name" value="ANK"/>
    <property type="match status" value="10"/>
</dbReference>
<evidence type="ECO:0000256" key="1">
    <source>
        <dbReference type="ARBA" id="ARBA00004141"/>
    </source>
</evidence>
<protein>
    <recommendedName>
        <fullName evidence="9">PGG domain-containing protein</fullName>
    </recommendedName>
</protein>
<dbReference type="InterPro" id="IPR002110">
    <property type="entry name" value="Ankyrin_rpt"/>
</dbReference>
<dbReference type="PANTHER" id="PTHR24186:SF50">
    <property type="entry name" value="ANKYRIN REPEAT-CONTAINING PROTEIN ITN1-LIKE ISOFORM X1"/>
    <property type="match status" value="1"/>
</dbReference>
<proteinExistence type="predicted"/>
<reference evidence="10" key="1">
    <citation type="journal article" date="2019" name="BMC Genomics">
        <title>A new reference genome for Sorghum bicolor reveals high levels of sequence similarity between sweet and grain genotypes: implications for the genetics of sugar metabolism.</title>
        <authorList>
            <person name="Cooper E.A."/>
            <person name="Brenton Z.W."/>
            <person name="Flinn B.S."/>
            <person name="Jenkins J."/>
            <person name="Shu S."/>
            <person name="Flowers D."/>
            <person name="Luo F."/>
            <person name="Wang Y."/>
            <person name="Xia P."/>
            <person name="Barry K."/>
            <person name="Daum C."/>
            <person name="Lipzen A."/>
            <person name="Yoshinaga Y."/>
            <person name="Schmutz J."/>
            <person name="Saski C."/>
            <person name="Vermerris W."/>
            <person name="Kresovich S."/>
        </authorList>
    </citation>
    <scope>NUCLEOTIDE SEQUENCE</scope>
</reference>
<dbReference type="Gene3D" id="1.25.40.20">
    <property type="entry name" value="Ankyrin repeat-containing domain"/>
    <property type="match status" value="3"/>
</dbReference>
<dbReference type="PANTHER" id="PTHR24186">
    <property type="entry name" value="PROTEIN PHOSPHATASE 1 REGULATORY SUBUNIT"/>
    <property type="match status" value="1"/>
</dbReference>
<feature type="repeat" description="ANK" evidence="7">
    <location>
        <begin position="271"/>
        <end position="303"/>
    </location>
</feature>
<evidence type="ECO:0000313" key="10">
    <source>
        <dbReference type="EMBL" id="KAG0530450.1"/>
    </source>
</evidence>
<evidence type="ECO:0000256" key="3">
    <source>
        <dbReference type="ARBA" id="ARBA00022737"/>
    </source>
</evidence>
<dbReference type="InterPro" id="IPR026961">
    <property type="entry name" value="PGG_dom"/>
</dbReference>
<keyword evidence="5 7" id="KW-0040">ANK repeat</keyword>
<evidence type="ECO:0000313" key="11">
    <source>
        <dbReference type="Proteomes" id="UP000807115"/>
    </source>
</evidence>
<dbReference type="PROSITE" id="PS50297">
    <property type="entry name" value="ANK_REP_REGION"/>
    <property type="match status" value="3"/>
</dbReference>
<keyword evidence="3" id="KW-0677">Repeat</keyword>
<feature type="transmembrane region" description="Helical" evidence="8">
    <location>
        <begin position="476"/>
        <end position="499"/>
    </location>
</feature>
<evidence type="ECO:0000256" key="4">
    <source>
        <dbReference type="ARBA" id="ARBA00022989"/>
    </source>
</evidence>
<dbReference type="EMBL" id="CM027684">
    <property type="protein sequence ID" value="KAG0530450.1"/>
    <property type="molecule type" value="Genomic_DNA"/>
</dbReference>
<accession>A0A921R024</accession>
<dbReference type="PROSITE" id="PS50088">
    <property type="entry name" value="ANK_REPEAT"/>
    <property type="match status" value="4"/>
</dbReference>
<feature type="transmembrane region" description="Helical" evidence="8">
    <location>
        <begin position="545"/>
        <end position="567"/>
    </location>
</feature>
<evidence type="ECO:0000256" key="2">
    <source>
        <dbReference type="ARBA" id="ARBA00022692"/>
    </source>
</evidence>
<dbReference type="Proteomes" id="UP000807115">
    <property type="component" value="Chromosome 5"/>
</dbReference>
<dbReference type="AlphaFoldDB" id="A0A921R024"/>
<feature type="repeat" description="ANK" evidence="7">
    <location>
        <begin position="237"/>
        <end position="269"/>
    </location>
</feature>
<feature type="repeat" description="ANK" evidence="7">
    <location>
        <begin position="203"/>
        <end position="235"/>
    </location>
</feature>
<keyword evidence="6 8" id="KW-0472">Membrane</keyword>
<dbReference type="InterPro" id="IPR036770">
    <property type="entry name" value="Ankyrin_rpt-contain_sf"/>
</dbReference>
<dbReference type="Pfam" id="PF12796">
    <property type="entry name" value="Ank_2"/>
    <property type="match status" value="3"/>
</dbReference>
<dbReference type="SUPFAM" id="SSF48403">
    <property type="entry name" value="Ankyrin repeat"/>
    <property type="match status" value="1"/>
</dbReference>
<feature type="domain" description="PGG" evidence="9">
    <location>
        <begin position="435"/>
        <end position="537"/>
    </location>
</feature>
<evidence type="ECO:0000256" key="5">
    <source>
        <dbReference type="ARBA" id="ARBA00023043"/>
    </source>
</evidence>
<feature type="repeat" description="ANK" evidence="7">
    <location>
        <begin position="82"/>
        <end position="103"/>
    </location>
</feature>
<evidence type="ECO:0000256" key="7">
    <source>
        <dbReference type="PROSITE-ProRule" id="PRU00023"/>
    </source>
</evidence>
<sequence length="575" mass="63584">MAATETEVIGSSVGMDPALYKAATQGSVRSLRKLVVRDVKILNSKTPQDNTALHLAALHGHAEFAREVLAVSEELMVARNADGDTALHLAAKTGRQKVAELLVCIARAWQEDSDLEEPLLSLRSPLLMTNREGNNPLHEAVRHRKTAVALVLLDADHSRAYDLNEKVESPLGMAAREGLVHVLQKIVNYYPWVSQEFFPSVSVSGTALHQAVLGGHTKVVEIMLEKNAALVDMTDYNGNSVLHYAAQKNNSHVVELLLIRKTELAYSRNKDRQSPLHVAAQYGSTDVIKALLRHCSDVAEMEDGNGRNAFHASIISGNESTIRCLLRHVRPTELLLNRVDGYGDTPLHLAVKMSRVHFALLLLNDVRVDPCVRDYQGQTARSLVEKKLNTDETDTYEMHLWTQLMQQESKRCSRQQLPPTVSDRRRPLNSKDFDSVVDAYFLAATLIATVTFAATFTMPGGYDQAKGIALHGNNRVFKTFVISNSVAMCSSIVVIFLLIWARQEPAILRLHYLAWSQKLTIVACLAMLLSLMTAVYITVAPTAPWPAYAVIAIGICSPGLFFVISWMGKATINVH</sequence>
<gene>
    <name evidence="10" type="ORF">BDA96_05G187400</name>
</gene>
<name>A0A921R024_SORBI</name>
<feature type="transmembrane region" description="Helical" evidence="8">
    <location>
        <begin position="519"/>
        <end position="539"/>
    </location>
</feature>
<keyword evidence="2 8" id="KW-0812">Transmembrane</keyword>
<keyword evidence="4 8" id="KW-1133">Transmembrane helix</keyword>
<dbReference type="GO" id="GO:0016020">
    <property type="term" value="C:membrane"/>
    <property type="evidence" value="ECO:0007669"/>
    <property type="project" value="UniProtKB-SubCell"/>
</dbReference>
<evidence type="ECO:0000256" key="8">
    <source>
        <dbReference type="SAM" id="Phobius"/>
    </source>
</evidence>
<feature type="transmembrane region" description="Helical" evidence="8">
    <location>
        <begin position="435"/>
        <end position="456"/>
    </location>
</feature>
<comment type="caution">
    <text evidence="10">The sequence shown here is derived from an EMBL/GenBank/DDBJ whole genome shotgun (WGS) entry which is preliminary data.</text>
</comment>
<reference evidence="10" key="2">
    <citation type="submission" date="2020-10" db="EMBL/GenBank/DDBJ databases">
        <authorList>
            <person name="Cooper E.A."/>
            <person name="Brenton Z.W."/>
            <person name="Flinn B.S."/>
            <person name="Jenkins J."/>
            <person name="Shu S."/>
            <person name="Flowers D."/>
            <person name="Luo F."/>
            <person name="Wang Y."/>
            <person name="Xia P."/>
            <person name="Barry K."/>
            <person name="Daum C."/>
            <person name="Lipzen A."/>
            <person name="Yoshinaga Y."/>
            <person name="Schmutz J."/>
            <person name="Saski C."/>
            <person name="Vermerris W."/>
            <person name="Kresovich S."/>
        </authorList>
    </citation>
    <scope>NUCLEOTIDE SEQUENCE</scope>
</reference>
<evidence type="ECO:0000259" key="9">
    <source>
        <dbReference type="Pfam" id="PF13962"/>
    </source>
</evidence>
<organism evidence="10 11">
    <name type="scientific">Sorghum bicolor</name>
    <name type="common">Sorghum</name>
    <name type="synonym">Sorghum vulgare</name>
    <dbReference type="NCBI Taxonomy" id="4558"/>
    <lineage>
        <taxon>Eukaryota</taxon>
        <taxon>Viridiplantae</taxon>
        <taxon>Streptophyta</taxon>
        <taxon>Embryophyta</taxon>
        <taxon>Tracheophyta</taxon>
        <taxon>Spermatophyta</taxon>
        <taxon>Magnoliopsida</taxon>
        <taxon>Liliopsida</taxon>
        <taxon>Poales</taxon>
        <taxon>Poaceae</taxon>
        <taxon>PACMAD clade</taxon>
        <taxon>Panicoideae</taxon>
        <taxon>Andropogonodae</taxon>
        <taxon>Andropogoneae</taxon>
        <taxon>Sorghinae</taxon>
        <taxon>Sorghum</taxon>
    </lineage>
</organism>